<dbReference type="SMART" id="SM00719">
    <property type="entry name" value="Plus3"/>
    <property type="match status" value="1"/>
</dbReference>
<evidence type="ECO:0000259" key="2">
    <source>
        <dbReference type="PROSITE" id="PS50829"/>
    </source>
</evidence>
<dbReference type="PROSITE" id="PS50829">
    <property type="entry name" value="GYF"/>
    <property type="match status" value="1"/>
</dbReference>
<evidence type="ECO:0000259" key="3">
    <source>
        <dbReference type="PROSITE" id="PS51360"/>
    </source>
</evidence>
<dbReference type="InterPro" id="IPR035445">
    <property type="entry name" value="GYF-like_dom_sf"/>
</dbReference>
<evidence type="ECO:0000313" key="4">
    <source>
        <dbReference type="EMBL" id="EXB69489.1"/>
    </source>
</evidence>
<name>W9R544_9ROSA</name>
<dbReference type="InterPro" id="IPR003169">
    <property type="entry name" value="GYF"/>
</dbReference>
<feature type="domain" description="GYF" evidence="2">
    <location>
        <begin position="362"/>
        <end position="410"/>
    </location>
</feature>
<dbReference type="Gene3D" id="1.10.245.10">
    <property type="entry name" value="SWIB/MDM2 domain"/>
    <property type="match status" value="1"/>
</dbReference>
<dbReference type="PANTHER" id="PTHR46851:SF11">
    <property type="entry name" value="GYF DOMAIN-CONTAINING PROTEIN"/>
    <property type="match status" value="1"/>
</dbReference>
<dbReference type="InterPro" id="IPR004343">
    <property type="entry name" value="Plus-3_dom"/>
</dbReference>
<dbReference type="eggNOG" id="KOG1946">
    <property type="taxonomic scope" value="Eukaryota"/>
</dbReference>
<evidence type="ECO:0008006" key="6">
    <source>
        <dbReference type="Google" id="ProtNLM"/>
    </source>
</evidence>
<feature type="compositionally biased region" description="Basic and acidic residues" evidence="1">
    <location>
        <begin position="309"/>
        <end position="323"/>
    </location>
</feature>
<dbReference type="SUPFAM" id="SSF159042">
    <property type="entry name" value="Plus3-like"/>
    <property type="match status" value="1"/>
</dbReference>
<dbReference type="Gene3D" id="3.90.70.200">
    <property type="entry name" value="Plus-3 domain"/>
    <property type="match status" value="1"/>
</dbReference>
<evidence type="ECO:0000313" key="5">
    <source>
        <dbReference type="Proteomes" id="UP000030645"/>
    </source>
</evidence>
<dbReference type="Gene3D" id="3.30.1490.40">
    <property type="match status" value="1"/>
</dbReference>
<reference evidence="5" key="1">
    <citation type="submission" date="2013-01" db="EMBL/GenBank/DDBJ databases">
        <title>Draft Genome Sequence of a Mulberry Tree, Morus notabilis C.K. Schneid.</title>
        <authorList>
            <person name="He N."/>
            <person name="Zhao S."/>
        </authorList>
    </citation>
    <scope>NUCLEOTIDE SEQUENCE</scope>
</reference>
<accession>W9R544</accession>
<evidence type="ECO:0000256" key="1">
    <source>
        <dbReference type="SAM" id="MobiDB-lite"/>
    </source>
</evidence>
<proteinExistence type="predicted"/>
<dbReference type="EMBL" id="KE344584">
    <property type="protein sequence ID" value="EXB69489.1"/>
    <property type="molecule type" value="Genomic_DNA"/>
</dbReference>
<dbReference type="InterPro" id="IPR036885">
    <property type="entry name" value="SWIB_MDM2_dom_sf"/>
</dbReference>
<dbReference type="STRING" id="981085.W9R544"/>
<dbReference type="PANTHER" id="PTHR46851">
    <property type="entry name" value="OS01G0884500 PROTEIN"/>
    <property type="match status" value="1"/>
</dbReference>
<dbReference type="InterPro" id="IPR036128">
    <property type="entry name" value="Plus3-like_sf"/>
</dbReference>
<feature type="domain" description="Plus3" evidence="3">
    <location>
        <begin position="84"/>
        <end position="208"/>
    </location>
</feature>
<keyword evidence="5" id="KW-1185">Reference proteome</keyword>
<dbReference type="SUPFAM" id="SSF47592">
    <property type="entry name" value="SWIB/MDM2 domain"/>
    <property type="match status" value="1"/>
</dbReference>
<feature type="region of interest" description="Disordered" evidence="1">
    <location>
        <begin position="246"/>
        <end position="327"/>
    </location>
</feature>
<dbReference type="SUPFAM" id="SSF55277">
    <property type="entry name" value="GYF domain"/>
    <property type="match status" value="1"/>
</dbReference>
<feature type="compositionally biased region" description="Basic and acidic residues" evidence="1">
    <location>
        <begin position="246"/>
        <end position="259"/>
    </location>
</feature>
<dbReference type="InterPro" id="IPR045894">
    <property type="entry name" value="At5g08430-like"/>
</dbReference>
<sequence>MRVVCDERLRALFGKKSFSRAMIYKLLEPHLAADNGQGDYEDGYFSWGNEEVEGVEAKGQQEKHKRLVVETCNANPTTKSFFAAVIPENIKLIYLKRSIIQNILKQDVDPKTIEIKIVGSFVRTKSDPNDYRQKHSHNLLVAGLKVSSGTGGSNNSVIKDVPTCMLSDEDFSKEECEDLRQRVKDGMLERPKVEELQHKARILHEDITKHYLERKELFEKSDQQSRLLREVPQIIAEEIEVEATPECRQEEIKQRKDDSPGPIIGKPVEAPISDTSDDEFELTWTLDIEESGRGGSVQESQQQLTKSINENRGESEAQKENVRESMPLQGVMELQVIDLRDDDEESEPPSQKEQTSGDKLESLTWHYLDPQGEIQGPFAITLLKRWSDATTFLQIFRFGKQVRAPLKLCI</sequence>
<gene>
    <name evidence="4" type="ORF">L484_001687</name>
</gene>
<dbReference type="eggNOG" id="KOG1862">
    <property type="taxonomic scope" value="Eukaryota"/>
</dbReference>
<feature type="compositionally biased region" description="Polar residues" evidence="1">
    <location>
        <begin position="297"/>
        <end position="308"/>
    </location>
</feature>
<feature type="region of interest" description="Disordered" evidence="1">
    <location>
        <begin position="341"/>
        <end position="361"/>
    </location>
</feature>
<protein>
    <recommendedName>
        <fullName evidence="6">GYF domain-containing protein</fullName>
    </recommendedName>
</protein>
<dbReference type="AlphaFoldDB" id="W9R544"/>
<organism evidence="4 5">
    <name type="scientific">Morus notabilis</name>
    <dbReference type="NCBI Taxonomy" id="981085"/>
    <lineage>
        <taxon>Eukaryota</taxon>
        <taxon>Viridiplantae</taxon>
        <taxon>Streptophyta</taxon>
        <taxon>Embryophyta</taxon>
        <taxon>Tracheophyta</taxon>
        <taxon>Spermatophyta</taxon>
        <taxon>Magnoliopsida</taxon>
        <taxon>eudicotyledons</taxon>
        <taxon>Gunneridae</taxon>
        <taxon>Pentapetalae</taxon>
        <taxon>rosids</taxon>
        <taxon>fabids</taxon>
        <taxon>Rosales</taxon>
        <taxon>Moraceae</taxon>
        <taxon>Moreae</taxon>
        <taxon>Morus</taxon>
    </lineage>
</organism>
<dbReference type="Pfam" id="PF02213">
    <property type="entry name" value="GYF"/>
    <property type="match status" value="1"/>
</dbReference>
<dbReference type="Proteomes" id="UP000030645">
    <property type="component" value="Unassembled WGS sequence"/>
</dbReference>
<dbReference type="GO" id="GO:0003677">
    <property type="term" value="F:DNA binding"/>
    <property type="evidence" value="ECO:0007669"/>
    <property type="project" value="InterPro"/>
</dbReference>
<dbReference type="PROSITE" id="PS51360">
    <property type="entry name" value="PLUS3"/>
    <property type="match status" value="1"/>
</dbReference>